<keyword evidence="1" id="KW-1185">Reference proteome</keyword>
<organism evidence="1 2">
    <name type="scientific">Panagrolaimus superbus</name>
    <dbReference type="NCBI Taxonomy" id="310955"/>
    <lineage>
        <taxon>Eukaryota</taxon>
        <taxon>Metazoa</taxon>
        <taxon>Ecdysozoa</taxon>
        <taxon>Nematoda</taxon>
        <taxon>Chromadorea</taxon>
        <taxon>Rhabditida</taxon>
        <taxon>Tylenchina</taxon>
        <taxon>Panagrolaimomorpha</taxon>
        <taxon>Panagrolaimoidea</taxon>
        <taxon>Panagrolaimidae</taxon>
        <taxon>Panagrolaimus</taxon>
    </lineage>
</organism>
<evidence type="ECO:0000313" key="1">
    <source>
        <dbReference type="Proteomes" id="UP000887577"/>
    </source>
</evidence>
<reference evidence="2" key="1">
    <citation type="submission" date="2022-11" db="UniProtKB">
        <authorList>
            <consortium name="WormBaseParasite"/>
        </authorList>
    </citation>
    <scope>IDENTIFICATION</scope>
</reference>
<dbReference type="WBParaSite" id="PSU_v2.g8656.t1">
    <property type="protein sequence ID" value="PSU_v2.g8656.t1"/>
    <property type="gene ID" value="PSU_v2.g8656"/>
</dbReference>
<sequence>MIFDATCKQDLQWKIALERPRTEKDENFFEFCTKVQHMIDIFPRLAPDDLTSGKCYFIKYGGRYYRGVFISLSRDNRHAIFDFADFDGVRPIPFKDIRPFPKRNEICVPFMIFWVYTNECNFKENDRVYCKFSGTFENTSYRKFYQAKVQKIEN</sequence>
<proteinExistence type="predicted"/>
<dbReference type="Proteomes" id="UP000887577">
    <property type="component" value="Unplaced"/>
</dbReference>
<dbReference type="AlphaFoldDB" id="A0A914ZA43"/>
<name>A0A914ZA43_9BILA</name>
<accession>A0A914ZA43</accession>
<protein>
    <submittedName>
        <fullName evidence="2">Tudor domain-containing protein</fullName>
    </submittedName>
</protein>
<evidence type="ECO:0000313" key="2">
    <source>
        <dbReference type="WBParaSite" id="PSU_v2.g8656.t1"/>
    </source>
</evidence>